<evidence type="ECO:0000256" key="1">
    <source>
        <dbReference type="ARBA" id="ARBA00000085"/>
    </source>
</evidence>
<dbReference type="STRING" id="1450648.CLORY_18670"/>
<dbReference type="GO" id="GO:0005524">
    <property type="term" value="F:ATP binding"/>
    <property type="evidence" value="ECO:0007669"/>
    <property type="project" value="UniProtKB-KW"/>
</dbReference>
<comment type="catalytic activity">
    <reaction evidence="1">
        <text>ATP + protein L-histidine = ADP + protein N-phospho-L-histidine.</text>
        <dbReference type="EC" id="2.7.13.3"/>
    </reaction>
</comment>
<evidence type="ECO:0000256" key="4">
    <source>
        <dbReference type="ARBA" id="ARBA00022679"/>
    </source>
</evidence>
<accession>A0A1V4IQV5</accession>
<keyword evidence="8" id="KW-0902">Two-component regulatory system</keyword>
<evidence type="ECO:0000256" key="3">
    <source>
        <dbReference type="ARBA" id="ARBA00022553"/>
    </source>
</evidence>
<keyword evidence="10" id="KW-0812">Transmembrane</keyword>
<dbReference type="InterPro" id="IPR050482">
    <property type="entry name" value="Sensor_HK_TwoCompSys"/>
</dbReference>
<evidence type="ECO:0000256" key="2">
    <source>
        <dbReference type="ARBA" id="ARBA00012438"/>
    </source>
</evidence>
<keyword evidence="3" id="KW-0597">Phosphoprotein</keyword>
<keyword evidence="6 12" id="KW-0418">Kinase</keyword>
<dbReference type="PANTHER" id="PTHR24421">
    <property type="entry name" value="NITRATE/NITRITE SENSOR PROTEIN NARX-RELATED"/>
    <property type="match status" value="1"/>
</dbReference>
<evidence type="ECO:0000256" key="6">
    <source>
        <dbReference type="ARBA" id="ARBA00022777"/>
    </source>
</evidence>
<dbReference type="SUPFAM" id="SSF55874">
    <property type="entry name" value="ATPase domain of HSP90 chaperone/DNA topoisomerase II/histidine kinase"/>
    <property type="match status" value="1"/>
</dbReference>
<keyword evidence="7" id="KW-0067">ATP-binding</keyword>
<evidence type="ECO:0000256" key="5">
    <source>
        <dbReference type="ARBA" id="ARBA00022741"/>
    </source>
</evidence>
<feature type="transmembrane region" description="Helical" evidence="10">
    <location>
        <begin position="64"/>
        <end position="82"/>
    </location>
</feature>
<comment type="caution">
    <text evidence="12">The sequence shown here is derived from an EMBL/GenBank/DDBJ whole genome shotgun (WGS) entry which is preliminary data.</text>
</comment>
<evidence type="ECO:0000256" key="10">
    <source>
        <dbReference type="SAM" id="Phobius"/>
    </source>
</evidence>
<sequence>MINTVEVIMIVISYCILVMNMLIVYIYSDINGIAIVALNFTIIFSYSVRTFFASRIDDSYKFKYYTIIFIGYILEIISIFILNRFDNTMVSQTLYLLILSDAAINRSRAFSAGTFCLLYIISCFSIVLTVHFNMTKVIPAALITITVYAVVYIIFSLLKYMMKQTETIQENLRRITVEKLEKDNLYAELKEAYQKVEGITALKERNRIAREIHDTVGHTLTTVLVELEAAKRLLRKDVALSENKLNLAQQQVRKGLDSIRSSVRVLEKGEDIMDFGQSVIAIIEDTEKHSEVSIKYQIDETKISKKQQEMLLSALTEGLTNGIRHGKSTAFIFKLTSKSEGHVLFSLEDNGNGATAMVPGFGLKSMKERVEELGGKIRIDTAPEEGFALYIEL</sequence>
<gene>
    <name evidence="12" type="primary">desK_2</name>
    <name evidence="12" type="ORF">CLORY_18670</name>
</gene>
<keyword evidence="10" id="KW-1133">Transmembrane helix</keyword>
<feature type="coiled-coil region" evidence="9">
    <location>
        <begin position="224"/>
        <end position="251"/>
    </location>
</feature>
<dbReference type="GO" id="GO:0046983">
    <property type="term" value="F:protein dimerization activity"/>
    <property type="evidence" value="ECO:0007669"/>
    <property type="project" value="InterPro"/>
</dbReference>
<protein>
    <recommendedName>
        <fullName evidence="2">histidine kinase</fullName>
        <ecNumber evidence="2">2.7.13.3</ecNumber>
    </recommendedName>
</protein>
<feature type="transmembrane region" description="Helical" evidence="10">
    <location>
        <begin position="138"/>
        <end position="158"/>
    </location>
</feature>
<dbReference type="RefSeq" id="WP_242954384.1">
    <property type="nucleotide sequence ID" value="NZ_MZGV01000016.1"/>
</dbReference>
<dbReference type="InterPro" id="IPR011712">
    <property type="entry name" value="Sig_transdc_His_kin_sub3_dim/P"/>
</dbReference>
<dbReference type="CDD" id="cd16917">
    <property type="entry name" value="HATPase_UhpB-NarQ-NarX-like"/>
    <property type="match status" value="1"/>
</dbReference>
<keyword evidence="9" id="KW-0175">Coiled coil</keyword>
<dbReference type="InterPro" id="IPR003594">
    <property type="entry name" value="HATPase_dom"/>
</dbReference>
<dbReference type="InterPro" id="IPR005467">
    <property type="entry name" value="His_kinase_dom"/>
</dbReference>
<dbReference type="Pfam" id="PF02518">
    <property type="entry name" value="HATPase_c"/>
    <property type="match status" value="1"/>
</dbReference>
<feature type="transmembrane region" description="Helical" evidence="10">
    <location>
        <begin position="7"/>
        <end position="27"/>
    </location>
</feature>
<evidence type="ECO:0000256" key="9">
    <source>
        <dbReference type="SAM" id="Coils"/>
    </source>
</evidence>
<dbReference type="GO" id="GO:0000155">
    <property type="term" value="F:phosphorelay sensor kinase activity"/>
    <property type="evidence" value="ECO:0007669"/>
    <property type="project" value="InterPro"/>
</dbReference>
<dbReference type="InterPro" id="IPR036890">
    <property type="entry name" value="HATPase_C_sf"/>
</dbReference>
<keyword evidence="10" id="KW-0472">Membrane</keyword>
<evidence type="ECO:0000259" key="11">
    <source>
        <dbReference type="PROSITE" id="PS50109"/>
    </source>
</evidence>
<proteinExistence type="predicted"/>
<evidence type="ECO:0000256" key="8">
    <source>
        <dbReference type="ARBA" id="ARBA00023012"/>
    </source>
</evidence>
<dbReference type="GO" id="GO:0016020">
    <property type="term" value="C:membrane"/>
    <property type="evidence" value="ECO:0007669"/>
    <property type="project" value="InterPro"/>
</dbReference>
<feature type="transmembrane region" description="Helical" evidence="10">
    <location>
        <begin position="33"/>
        <end position="52"/>
    </location>
</feature>
<reference evidence="12 13" key="1">
    <citation type="submission" date="2017-03" db="EMBL/GenBank/DDBJ databases">
        <title>Genome sequence of Clostridium oryzae DSM 28571.</title>
        <authorList>
            <person name="Poehlein A."/>
            <person name="Daniel R."/>
        </authorList>
    </citation>
    <scope>NUCLEOTIDE SEQUENCE [LARGE SCALE GENOMIC DNA]</scope>
    <source>
        <strain evidence="12 13">DSM 28571</strain>
    </source>
</reference>
<evidence type="ECO:0000256" key="7">
    <source>
        <dbReference type="ARBA" id="ARBA00022840"/>
    </source>
</evidence>
<dbReference type="Gene3D" id="3.30.565.10">
    <property type="entry name" value="Histidine kinase-like ATPase, C-terminal domain"/>
    <property type="match status" value="1"/>
</dbReference>
<dbReference type="Pfam" id="PF07730">
    <property type="entry name" value="HisKA_3"/>
    <property type="match status" value="1"/>
</dbReference>
<feature type="transmembrane region" description="Helical" evidence="10">
    <location>
        <begin position="112"/>
        <end position="132"/>
    </location>
</feature>
<dbReference type="Gene3D" id="1.20.5.1930">
    <property type="match status" value="1"/>
</dbReference>
<evidence type="ECO:0000313" key="13">
    <source>
        <dbReference type="Proteomes" id="UP000190080"/>
    </source>
</evidence>
<organism evidence="12 13">
    <name type="scientific">Clostridium oryzae</name>
    <dbReference type="NCBI Taxonomy" id="1450648"/>
    <lineage>
        <taxon>Bacteria</taxon>
        <taxon>Bacillati</taxon>
        <taxon>Bacillota</taxon>
        <taxon>Clostridia</taxon>
        <taxon>Eubacteriales</taxon>
        <taxon>Clostridiaceae</taxon>
        <taxon>Clostridium</taxon>
    </lineage>
</organism>
<dbReference type="EMBL" id="MZGV01000016">
    <property type="protein sequence ID" value="OPJ62259.1"/>
    <property type="molecule type" value="Genomic_DNA"/>
</dbReference>
<dbReference type="EC" id="2.7.13.3" evidence="2"/>
<dbReference type="AlphaFoldDB" id="A0A1V4IQV5"/>
<name>A0A1V4IQV5_9CLOT</name>
<keyword evidence="5" id="KW-0547">Nucleotide-binding</keyword>
<feature type="domain" description="Histidine kinase" evidence="11">
    <location>
        <begin position="215"/>
        <end position="393"/>
    </location>
</feature>
<evidence type="ECO:0000313" key="12">
    <source>
        <dbReference type="EMBL" id="OPJ62259.1"/>
    </source>
</evidence>
<dbReference type="Proteomes" id="UP000190080">
    <property type="component" value="Unassembled WGS sequence"/>
</dbReference>
<dbReference type="PROSITE" id="PS50109">
    <property type="entry name" value="HIS_KIN"/>
    <property type="match status" value="1"/>
</dbReference>
<dbReference type="PANTHER" id="PTHR24421:SF10">
    <property type="entry name" value="NITRATE_NITRITE SENSOR PROTEIN NARQ"/>
    <property type="match status" value="1"/>
</dbReference>
<keyword evidence="13" id="KW-1185">Reference proteome</keyword>
<keyword evidence="4 12" id="KW-0808">Transferase</keyword>